<proteinExistence type="predicted"/>
<evidence type="ECO:0000313" key="2">
    <source>
        <dbReference type="Proteomes" id="UP001218188"/>
    </source>
</evidence>
<gene>
    <name evidence="1" type="ORF">C8F04DRAFT_1277157</name>
</gene>
<protein>
    <submittedName>
        <fullName evidence="1">Uncharacterized protein</fullName>
    </submittedName>
</protein>
<comment type="caution">
    <text evidence="1">The sequence shown here is derived from an EMBL/GenBank/DDBJ whole genome shotgun (WGS) entry which is preliminary data.</text>
</comment>
<keyword evidence="2" id="KW-1185">Reference proteome</keyword>
<reference evidence="1" key="1">
    <citation type="submission" date="2023-03" db="EMBL/GenBank/DDBJ databases">
        <title>Massive genome expansion in bonnet fungi (Mycena s.s.) driven by repeated elements and novel gene families across ecological guilds.</title>
        <authorList>
            <consortium name="Lawrence Berkeley National Laboratory"/>
            <person name="Harder C.B."/>
            <person name="Miyauchi S."/>
            <person name="Viragh M."/>
            <person name="Kuo A."/>
            <person name="Thoen E."/>
            <person name="Andreopoulos B."/>
            <person name="Lu D."/>
            <person name="Skrede I."/>
            <person name="Drula E."/>
            <person name="Henrissat B."/>
            <person name="Morin E."/>
            <person name="Kohler A."/>
            <person name="Barry K."/>
            <person name="LaButti K."/>
            <person name="Morin E."/>
            <person name="Salamov A."/>
            <person name="Lipzen A."/>
            <person name="Mereny Z."/>
            <person name="Hegedus B."/>
            <person name="Baldrian P."/>
            <person name="Stursova M."/>
            <person name="Weitz H."/>
            <person name="Taylor A."/>
            <person name="Grigoriev I.V."/>
            <person name="Nagy L.G."/>
            <person name="Martin F."/>
            <person name="Kauserud H."/>
        </authorList>
    </citation>
    <scope>NUCLEOTIDE SEQUENCE</scope>
    <source>
        <strain evidence="1">CBHHK200</strain>
    </source>
</reference>
<accession>A0AAD6WN25</accession>
<dbReference type="Proteomes" id="UP001218188">
    <property type="component" value="Unassembled WGS sequence"/>
</dbReference>
<dbReference type="EMBL" id="JARJCM010000322">
    <property type="protein sequence ID" value="KAJ7018772.1"/>
    <property type="molecule type" value="Genomic_DNA"/>
</dbReference>
<name>A0AAD6WN25_9AGAR</name>
<sequence>MPSRQARRTLSAPAALAYVAARHPATDVNRGLPHAAARVGVYVGVRLCVDPVAALLALCGRERGTRCPLGCLVAGSQPPQHSRTLPHGAPPWTSTGDFCTQLREWGSFPPVTKVVFPWWL</sequence>
<organism evidence="1 2">
    <name type="scientific">Mycena alexandri</name>
    <dbReference type="NCBI Taxonomy" id="1745969"/>
    <lineage>
        <taxon>Eukaryota</taxon>
        <taxon>Fungi</taxon>
        <taxon>Dikarya</taxon>
        <taxon>Basidiomycota</taxon>
        <taxon>Agaricomycotina</taxon>
        <taxon>Agaricomycetes</taxon>
        <taxon>Agaricomycetidae</taxon>
        <taxon>Agaricales</taxon>
        <taxon>Marasmiineae</taxon>
        <taxon>Mycenaceae</taxon>
        <taxon>Mycena</taxon>
    </lineage>
</organism>
<evidence type="ECO:0000313" key="1">
    <source>
        <dbReference type="EMBL" id="KAJ7018772.1"/>
    </source>
</evidence>
<dbReference type="AlphaFoldDB" id="A0AAD6WN25"/>